<evidence type="ECO:0000259" key="2">
    <source>
        <dbReference type="Pfam" id="PF00437"/>
    </source>
</evidence>
<dbReference type="PANTHER" id="PTHR30486">
    <property type="entry name" value="TWITCHING MOTILITY PROTEIN PILT"/>
    <property type="match status" value="1"/>
</dbReference>
<dbReference type="PANTHER" id="PTHR30486:SF6">
    <property type="entry name" value="TYPE IV PILUS RETRACTATION ATPASE PILT"/>
    <property type="match status" value="1"/>
</dbReference>
<dbReference type="InterPro" id="IPR027417">
    <property type="entry name" value="P-loop_NTPase"/>
</dbReference>
<evidence type="ECO:0000313" key="3">
    <source>
        <dbReference type="EMBL" id="SCY18033.1"/>
    </source>
</evidence>
<organism evidence="3 4">
    <name type="scientific">Alkaliphilus peptidifermentans DSM 18978</name>
    <dbReference type="NCBI Taxonomy" id="1120976"/>
    <lineage>
        <taxon>Bacteria</taxon>
        <taxon>Bacillati</taxon>
        <taxon>Bacillota</taxon>
        <taxon>Clostridia</taxon>
        <taxon>Peptostreptococcales</taxon>
        <taxon>Natronincolaceae</taxon>
        <taxon>Alkaliphilus</taxon>
    </lineage>
</organism>
<name>A0A1G5DTA3_9FIRM</name>
<dbReference type="Gene3D" id="3.30.450.380">
    <property type="match status" value="1"/>
</dbReference>
<reference evidence="3 4" key="1">
    <citation type="submission" date="2016-10" db="EMBL/GenBank/DDBJ databases">
        <authorList>
            <person name="de Groot N.N."/>
        </authorList>
    </citation>
    <scope>NUCLEOTIDE SEQUENCE [LARGE SCALE GENOMIC DNA]</scope>
    <source>
        <strain evidence="3 4">DSM 18978</strain>
    </source>
</reference>
<dbReference type="InterPro" id="IPR001482">
    <property type="entry name" value="T2SS/T4SS_dom"/>
</dbReference>
<proteinExistence type="inferred from homology"/>
<evidence type="ECO:0000313" key="4">
    <source>
        <dbReference type="Proteomes" id="UP000198636"/>
    </source>
</evidence>
<dbReference type="Proteomes" id="UP000198636">
    <property type="component" value="Unassembled WGS sequence"/>
</dbReference>
<accession>A0A1G5DTA3</accession>
<comment type="similarity">
    <text evidence="1">Belongs to the GSP E family.</text>
</comment>
<dbReference type="SUPFAM" id="SSF52540">
    <property type="entry name" value="P-loop containing nucleoside triphosphate hydrolases"/>
    <property type="match status" value="1"/>
</dbReference>
<dbReference type="RefSeq" id="WP_176758866.1">
    <property type="nucleotide sequence ID" value="NZ_FMUS01000004.1"/>
</dbReference>
<gene>
    <name evidence="3" type="ORF">SAMN03080606_01011</name>
</gene>
<dbReference type="CDD" id="cd01130">
    <property type="entry name" value="VirB11-like_ATPase"/>
    <property type="match status" value="1"/>
</dbReference>
<keyword evidence="4" id="KW-1185">Reference proteome</keyword>
<dbReference type="GO" id="GO:0016887">
    <property type="term" value="F:ATP hydrolysis activity"/>
    <property type="evidence" value="ECO:0007669"/>
    <property type="project" value="InterPro"/>
</dbReference>
<evidence type="ECO:0000256" key="1">
    <source>
        <dbReference type="ARBA" id="ARBA00006611"/>
    </source>
</evidence>
<dbReference type="InterPro" id="IPR050921">
    <property type="entry name" value="T4SS_GSP_E_ATPase"/>
</dbReference>
<dbReference type="STRING" id="1120976.SAMN03080606_01011"/>
<protein>
    <submittedName>
        <fullName evidence="3">Pilus assembly protein CpaF</fullName>
    </submittedName>
</protein>
<dbReference type="EMBL" id="FMUS01000004">
    <property type="protein sequence ID" value="SCY18033.1"/>
    <property type="molecule type" value="Genomic_DNA"/>
</dbReference>
<feature type="domain" description="Bacterial type II secretion system protein E" evidence="2">
    <location>
        <begin position="105"/>
        <end position="364"/>
    </location>
</feature>
<dbReference type="AlphaFoldDB" id="A0A1G5DTA3"/>
<sequence length="485" mass="54713">MGNVIPNINKDKYEAGIKLRQNETSGAKGSVESSDRSLEYAVKEVRGYLTTNYPEIFENTLNDSNARGKIKDLIGKYVEDKAIKVDGIEGLEETIAMITSDIINFGPITEFLDEEKVEEIRVNSPDDIRIVIKGKEYTTDKRFSSMEQAITIAKKIVRNVGKGLSPSEPIVDARLKNGQRVAVVIDPVALTGINLIIRKQKSEVFTTEKLISFGTGTEEMFEFLDIIMEADVSCEVIGPTNSGKTATMQTILSRLPNDKRTITMEDTAELNLRKHDEKGRPINNVVMWETKEGVTNLLDLLKQSLRQSPETMVLGEMRGEEAQTVVAAANTGHQIINSFHANGPKDAPTRVLQMYMMGKTTLTQDMILDMIISAFPICVFQKKMKDGSRKIMSISELEGYDENKKLIYREIYKFKVTGSEIYDEIHPLTNEPYQRKVILGKHYLNSNISRNLYERLIEEGIDKELAEKYYKGPVEKVEDVEGEDD</sequence>
<dbReference type="Gene3D" id="3.40.50.300">
    <property type="entry name" value="P-loop containing nucleotide triphosphate hydrolases"/>
    <property type="match status" value="1"/>
</dbReference>
<dbReference type="Pfam" id="PF00437">
    <property type="entry name" value="T2SSE"/>
    <property type="match status" value="1"/>
</dbReference>